<dbReference type="Pfam" id="PF13649">
    <property type="entry name" value="Methyltransf_25"/>
    <property type="match status" value="1"/>
</dbReference>
<dbReference type="Gene3D" id="3.40.50.150">
    <property type="entry name" value="Vaccinia Virus protein VP39"/>
    <property type="match status" value="1"/>
</dbReference>
<dbReference type="InterPro" id="IPR041698">
    <property type="entry name" value="Methyltransf_25"/>
</dbReference>
<evidence type="ECO:0000259" key="1">
    <source>
        <dbReference type="Pfam" id="PF01425"/>
    </source>
</evidence>
<accession>A0A6J6PI52</accession>
<dbReference type="Pfam" id="PF01425">
    <property type="entry name" value="Amidase"/>
    <property type="match status" value="1"/>
</dbReference>
<dbReference type="InterPro" id="IPR023631">
    <property type="entry name" value="Amidase_dom"/>
</dbReference>
<feature type="domain" description="Methyltransferase" evidence="2">
    <location>
        <begin position="211"/>
        <end position="303"/>
    </location>
</feature>
<evidence type="ECO:0000313" key="3">
    <source>
        <dbReference type="EMBL" id="CAB4696463.1"/>
    </source>
</evidence>
<gene>
    <name evidence="3" type="ORF">UFOPK2399_01057</name>
</gene>
<dbReference type="InterPro" id="IPR036928">
    <property type="entry name" value="AS_sf"/>
</dbReference>
<dbReference type="AlphaFoldDB" id="A0A6J6PI52"/>
<feature type="domain" description="Amidase" evidence="1">
    <location>
        <begin position="63"/>
        <end position="124"/>
    </location>
</feature>
<dbReference type="PANTHER" id="PTHR42678:SF34">
    <property type="entry name" value="OS04G0183300 PROTEIN"/>
    <property type="match status" value="1"/>
</dbReference>
<dbReference type="CDD" id="cd02440">
    <property type="entry name" value="AdoMet_MTases"/>
    <property type="match status" value="1"/>
</dbReference>
<dbReference type="PANTHER" id="PTHR42678">
    <property type="entry name" value="AMIDASE"/>
    <property type="match status" value="1"/>
</dbReference>
<sequence length="373" mass="39985">MFRTRPRRLLTAAAVSVGLVLPIAVVPSAMTAGHHKAPILNLETLTGLQAEKMMEEGKLTSVELIQMFLDRIAALNKSGPGLNAVTQINPDALKEAALADKERADGKVLGPAHGLPILLKDIVDAPRCTPGSATTSTCRSSGSSASSLWPTRPADTALRLTRTVGPRLAGTVSHVNSDTWNARYAEKELVWTAQPNRFLVSETDGLMSGSVLDLACGEGRNAIWLTEQGWRATGVDFADIGIAKAREFAASRGVECKWLVADLTTYEPPKHEFDLVILFYLQLPQHELGPVVSRAANAVAAGGTFLLVAHDSRNLTEGHGGPKDASVLYTAEDVVPHLGELTVERAESVIRPVETDAGVRNAIDVIVRAKRTW</sequence>
<dbReference type="SUPFAM" id="SSF53335">
    <property type="entry name" value="S-adenosyl-L-methionine-dependent methyltransferases"/>
    <property type="match status" value="1"/>
</dbReference>
<protein>
    <submittedName>
        <fullName evidence="3">Unannotated protein</fullName>
    </submittedName>
</protein>
<dbReference type="SUPFAM" id="SSF75304">
    <property type="entry name" value="Amidase signature (AS) enzymes"/>
    <property type="match status" value="1"/>
</dbReference>
<dbReference type="EMBL" id="CAEZXP010000002">
    <property type="protein sequence ID" value="CAB4696463.1"/>
    <property type="molecule type" value="Genomic_DNA"/>
</dbReference>
<proteinExistence type="predicted"/>
<name>A0A6J6PI52_9ZZZZ</name>
<dbReference type="Gene3D" id="3.90.1300.10">
    <property type="entry name" value="Amidase signature (AS) domain"/>
    <property type="match status" value="1"/>
</dbReference>
<organism evidence="3">
    <name type="scientific">freshwater metagenome</name>
    <dbReference type="NCBI Taxonomy" id="449393"/>
    <lineage>
        <taxon>unclassified sequences</taxon>
        <taxon>metagenomes</taxon>
        <taxon>ecological metagenomes</taxon>
    </lineage>
</organism>
<reference evidence="3" key="1">
    <citation type="submission" date="2020-05" db="EMBL/GenBank/DDBJ databases">
        <authorList>
            <person name="Chiriac C."/>
            <person name="Salcher M."/>
            <person name="Ghai R."/>
            <person name="Kavagutti S V."/>
        </authorList>
    </citation>
    <scope>NUCLEOTIDE SEQUENCE</scope>
</reference>
<dbReference type="InterPro" id="IPR029063">
    <property type="entry name" value="SAM-dependent_MTases_sf"/>
</dbReference>
<evidence type="ECO:0000259" key="2">
    <source>
        <dbReference type="Pfam" id="PF13649"/>
    </source>
</evidence>